<keyword evidence="10" id="KW-1185">Reference proteome</keyword>
<evidence type="ECO:0000256" key="2">
    <source>
        <dbReference type="ARBA" id="ARBA00007935"/>
    </source>
</evidence>
<dbReference type="Pfam" id="PF01032">
    <property type="entry name" value="FecCD"/>
    <property type="match status" value="1"/>
</dbReference>
<evidence type="ECO:0000256" key="8">
    <source>
        <dbReference type="SAM" id="Phobius"/>
    </source>
</evidence>
<sequence length="342" mass="35038">MSGRSVVSIRRVIHADFPVRQLVVHLLLALLLAAVAGWAMTQGERNLGPSGVYEALMGRGDRLNVYFVNQVRLPRVAAAIAVGAALGLSGATFQILSGNPLGSPDVIGFTHGAATGALLQILVFDAGPFGVAAGAILGGFGTGLIIYLLTRHTGLRGYRLVLIGIGTGATLGAVNSLLVVRASLTQAQTAASWLAGSLNTMNWSKTLLIASGLLILSPVLMKASGPLAMLRFGDQLAVGRGVRVNAWRVTGMFVGVLLVGLATAMTGPLAFVALAAPHIGRSLTASRGAGLTTAALMGAVIVLCSDVAGQHLLPVSLNAGVVTGALGGLYLVYLIIVERRRA</sequence>
<dbReference type="AlphaFoldDB" id="A0A7K1LFC8"/>
<gene>
    <name evidence="9" type="ORF">GMA10_00885</name>
</gene>
<evidence type="ECO:0000313" key="9">
    <source>
        <dbReference type="EMBL" id="MUN53793.1"/>
    </source>
</evidence>
<dbReference type="PANTHER" id="PTHR30472">
    <property type="entry name" value="FERRIC ENTEROBACTIN TRANSPORT SYSTEM PERMEASE PROTEIN"/>
    <property type="match status" value="1"/>
</dbReference>
<dbReference type="PANTHER" id="PTHR30472:SF24">
    <property type="entry name" value="FERRIC ENTEROBACTIN TRANSPORT SYSTEM PERMEASE PROTEIN FEPG"/>
    <property type="match status" value="1"/>
</dbReference>
<dbReference type="GO" id="GO:0022857">
    <property type="term" value="F:transmembrane transporter activity"/>
    <property type="evidence" value="ECO:0007669"/>
    <property type="project" value="InterPro"/>
</dbReference>
<keyword evidence="5 8" id="KW-0812">Transmembrane</keyword>
<comment type="similarity">
    <text evidence="2">Belongs to the binding-protein-dependent transport system permease family. FecCD subfamily.</text>
</comment>
<reference evidence="9 10" key="1">
    <citation type="submission" date="2019-12" db="EMBL/GenBank/DDBJ databases">
        <authorList>
            <person name="Li J."/>
            <person name="Shi Y."/>
            <person name="Xu G."/>
            <person name="Xiao D."/>
            <person name="Ran X."/>
        </authorList>
    </citation>
    <scope>NUCLEOTIDE SEQUENCE [LARGE SCALE GENOMIC DNA]</scope>
    <source>
        <strain evidence="9 10">JCM 15915</strain>
    </source>
</reference>
<evidence type="ECO:0000256" key="4">
    <source>
        <dbReference type="ARBA" id="ARBA00022475"/>
    </source>
</evidence>
<feature type="transmembrane region" description="Helical" evidence="8">
    <location>
        <begin position="252"/>
        <end position="276"/>
    </location>
</feature>
<feature type="transmembrane region" description="Helical" evidence="8">
    <location>
        <begin position="106"/>
        <end position="123"/>
    </location>
</feature>
<dbReference type="SUPFAM" id="SSF81345">
    <property type="entry name" value="ABC transporter involved in vitamin B12 uptake, BtuC"/>
    <property type="match status" value="1"/>
</dbReference>
<evidence type="ECO:0000256" key="3">
    <source>
        <dbReference type="ARBA" id="ARBA00022448"/>
    </source>
</evidence>
<dbReference type="GO" id="GO:0033214">
    <property type="term" value="P:siderophore-iron import into cell"/>
    <property type="evidence" value="ECO:0007669"/>
    <property type="project" value="TreeGrafter"/>
</dbReference>
<dbReference type="CDD" id="cd06550">
    <property type="entry name" value="TM_ABC_iron-siderophores_like"/>
    <property type="match status" value="1"/>
</dbReference>
<dbReference type="GO" id="GO:0005886">
    <property type="term" value="C:plasma membrane"/>
    <property type="evidence" value="ECO:0007669"/>
    <property type="project" value="UniProtKB-SubCell"/>
</dbReference>
<keyword evidence="4" id="KW-1003">Cell membrane</keyword>
<proteinExistence type="inferred from homology"/>
<dbReference type="InterPro" id="IPR000522">
    <property type="entry name" value="ABC_transptr_permease_BtuC"/>
</dbReference>
<evidence type="ECO:0000256" key="1">
    <source>
        <dbReference type="ARBA" id="ARBA00004651"/>
    </source>
</evidence>
<dbReference type="OrthoDB" id="4455417at2"/>
<dbReference type="EMBL" id="WOGT01000001">
    <property type="protein sequence ID" value="MUN53793.1"/>
    <property type="molecule type" value="Genomic_DNA"/>
</dbReference>
<feature type="transmembrane region" description="Helical" evidence="8">
    <location>
        <begin position="129"/>
        <end position="149"/>
    </location>
</feature>
<dbReference type="Gene3D" id="1.10.3470.10">
    <property type="entry name" value="ABC transporter involved in vitamin B12 uptake, BtuC"/>
    <property type="match status" value="1"/>
</dbReference>
<keyword evidence="3" id="KW-0813">Transport</keyword>
<evidence type="ECO:0000256" key="5">
    <source>
        <dbReference type="ARBA" id="ARBA00022692"/>
    </source>
</evidence>
<accession>A0A7K1LFC8</accession>
<evidence type="ECO:0000256" key="6">
    <source>
        <dbReference type="ARBA" id="ARBA00022989"/>
    </source>
</evidence>
<evidence type="ECO:0000256" key="7">
    <source>
        <dbReference type="ARBA" id="ARBA00023136"/>
    </source>
</evidence>
<keyword evidence="7 8" id="KW-0472">Membrane</keyword>
<name>A0A7K1LFC8_9MICC</name>
<dbReference type="InterPro" id="IPR037294">
    <property type="entry name" value="ABC_BtuC-like"/>
</dbReference>
<organism evidence="9 10">
    <name type="scientific">Rothia koreensis</name>
    <dbReference type="NCBI Taxonomy" id="592378"/>
    <lineage>
        <taxon>Bacteria</taxon>
        <taxon>Bacillati</taxon>
        <taxon>Actinomycetota</taxon>
        <taxon>Actinomycetes</taxon>
        <taxon>Micrococcales</taxon>
        <taxon>Micrococcaceae</taxon>
        <taxon>Rothia</taxon>
    </lineage>
</organism>
<evidence type="ECO:0000313" key="10">
    <source>
        <dbReference type="Proteomes" id="UP000462152"/>
    </source>
</evidence>
<comment type="caution">
    <text evidence="9">The sequence shown here is derived from an EMBL/GenBank/DDBJ whole genome shotgun (WGS) entry which is preliminary data.</text>
</comment>
<keyword evidence="6 8" id="KW-1133">Transmembrane helix</keyword>
<feature type="transmembrane region" description="Helical" evidence="8">
    <location>
        <begin position="315"/>
        <end position="336"/>
    </location>
</feature>
<feature type="transmembrane region" description="Helical" evidence="8">
    <location>
        <begin position="76"/>
        <end position="94"/>
    </location>
</feature>
<comment type="subcellular location">
    <subcellularLocation>
        <location evidence="1">Cell membrane</location>
        <topology evidence="1">Multi-pass membrane protein</topology>
    </subcellularLocation>
</comment>
<protein>
    <submittedName>
        <fullName evidence="9">Iron chelate uptake ABC transporter family permease subunit</fullName>
    </submittedName>
</protein>
<feature type="transmembrane region" description="Helical" evidence="8">
    <location>
        <begin position="21"/>
        <end position="40"/>
    </location>
</feature>
<dbReference type="Proteomes" id="UP000462152">
    <property type="component" value="Unassembled WGS sequence"/>
</dbReference>
<feature type="transmembrane region" description="Helical" evidence="8">
    <location>
        <begin position="207"/>
        <end position="232"/>
    </location>
</feature>